<protein>
    <submittedName>
        <fullName evidence="2">Uncharacterized protein</fullName>
    </submittedName>
</protein>
<feature type="region of interest" description="Disordered" evidence="1">
    <location>
        <begin position="1"/>
        <end position="21"/>
    </location>
</feature>
<dbReference type="RefSeq" id="WP_202763407.1">
    <property type="nucleotide sequence ID" value="NZ_CAESAQ020000090.1"/>
</dbReference>
<evidence type="ECO:0000313" key="3">
    <source>
        <dbReference type="Proteomes" id="UP000643672"/>
    </source>
</evidence>
<sequence>MNNGTCNLGHKKSDDDKWNNASESNEKFSDIYVKDSNNRLMPLTIGGGVATVIIRQKYKFFPSKSAMINSAKYNDPWWKGDQREKKLNPNTQNFKKVATEELDTDAPTIANQIDTEVVIKEISAAKNRMITNKILFELSTSSKQSGFKNFFQQKSS</sequence>
<dbReference type="EMBL" id="CAESAQ020000090">
    <property type="protein sequence ID" value="CAB5505563.1"/>
    <property type="molecule type" value="Genomic_DNA"/>
</dbReference>
<dbReference type="Proteomes" id="UP000643672">
    <property type="component" value="Unassembled WGS sequence"/>
</dbReference>
<reference evidence="2 3" key="1">
    <citation type="submission" date="2020-05" db="EMBL/GenBank/DDBJ databases">
        <authorList>
            <person name="Petersen J."/>
            <person name="Sayavedra L."/>
        </authorList>
    </citation>
    <scope>NUCLEOTIDE SEQUENCE [LARGE SCALE GENOMIC DNA]</scope>
    <source>
        <strain evidence="2">B thermophilus SOXS</strain>
    </source>
</reference>
<evidence type="ECO:0000256" key="1">
    <source>
        <dbReference type="SAM" id="MobiDB-lite"/>
    </source>
</evidence>
<proteinExistence type="predicted"/>
<name>A0A8H8XDP6_9GAMM</name>
<organism evidence="2 3">
    <name type="scientific">Bathymodiolus thermophilus thioautotrophic gill symbiont</name>
    <dbReference type="NCBI Taxonomy" id="2360"/>
    <lineage>
        <taxon>Bacteria</taxon>
        <taxon>Pseudomonadati</taxon>
        <taxon>Pseudomonadota</taxon>
        <taxon>Gammaproteobacteria</taxon>
        <taxon>sulfur-oxidizing symbionts</taxon>
    </lineage>
</organism>
<dbReference type="AlphaFoldDB" id="A0A8H8XDP6"/>
<accession>A0A8H8XDP6</accession>
<comment type="caution">
    <text evidence="2">The sequence shown here is derived from an EMBL/GenBank/DDBJ whole genome shotgun (WGS) entry which is preliminary data.</text>
</comment>
<feature type="compositionally biased region" description="Basic and acidic residues" evidence="1">
    <location>
        <begin position="11"/>
        <end position="21"/>
    </location>
</feature>
<keyword evidence="3" id="KW-1185">Reference proteome</keyword>
<evidence type="ECO:0000313" key="2">
    <source>
        <dbReference type="EMBL" id="CAB5505563.1"/>
    </source>
</evidence>
<gene>
    <name evidence="2" type="ORF">THERMOS_2150</name>
</gene>